<evidence type="ECO:0000313" key="1">
    <source>
        <dbReference type="EMBL" id="SEH41035.1"/>
    </source>
</evidence>
<dbReference type="OrthoDB" id="6057352at2"/>
<dbReference type="AlphaFoldDB" id="A0A1H6I381"/>
<reference evidence="1 2" key="1">
    <citation type="submission" date="2016-10" db="EMBL/GenBank/DDBJ databases">
        <authorList>
            <person name="de Groot N.N."/>
        </authorList>
    </citation>
    <scope>NUCLEOTIDE SEQUENCE [LARGE SCALE GENOMIC DNA]</scope>
    <source>
        <strain evidence="1 2">DSM 23031</strain>
    </source>
</reference>
<dbReference type="EMBL" id="FNWQ01000005">
    <property type="protein sequence ID" value="SEH41035.1"/>
    <property type="molecule type" value="Genomic_DNA"/>
</dbReference>
<name>A0A1H6I381_CHRCI</name>
<dbReference type="RefSeq" id="WP_089694702.1">
    <property type="nucleotide sequence ID" value="NZ_FNWQ01000005.1"/>
</dbReference>
<dbReference type="Pfam" id="PF12686">
    <property type="entry name" value="DUF3800"/>
    <property type="match status" value="1"/>
</dbReference>
<proteinExistence type="predicted"/>
<dbReference type="STRING" id="680127.SAMN05421593_3875"/>
<organism evidence="1 2">
    <name type="scientific">Chryseobacterium culicis</name>
    <dbReference type="NCBI Taxonomy" id="680127"/>
    <lineage>
        <taxon>Bacteria</taxon>
        <taxon>Pseudomonadati</taxon>
        <taxon>Bacteroidota</taxon>
        <taxon>Flavobacteriia</taxon>
        <taxon>Flavobacteriales</taxon>
        <taxon>Weeksellaceae</taxon>
        <taxon>Chryseobacterium group</taxon>
        <taxon>Chryseobacterium</taxon>
    </lineage>
</organism>
<dbReference type="InterPro" id="IPR024524">
    <property type="entry name" value="DUF3800"/>
</dbReference>
<accession>A0A1H6I381</accession>
<evidence type="ECO:0000313" key="2">
    <source>
        <dbReference type="Proteomes" id="UP000198561"/>
    </source>
</evidence>
<gene>
    <name evidence="1" type="ORF">SAMN05421593_3875</name>
</gene>
<dbReference type="Proteomes" id="UP000198561">
    <property type="component" value="Unassembled WGS sequence"/>
</dbReference>
<evidence type="ECO:0008006" key="3">
    <source>
        <dbReference type="Google" id="ProtNLM"/>
    </source>
</evidence>
<protein>
    <recommendedName>
        <fullName evidence="3">DUF3800 domain-containing protein</fullName>
    </recommendedName>
</protein>
<sequence length="379" mass="44010">MEKYYVFGDESGTPSKNDGISHFIYACVLIKESELQKAREARSYISQQFLNGHVIKASNRAISKNFSKRIQILKYLCENLDFHIHSLIIDKKALFSKGLDIKTSFIKFFQRILLNDLAGKVSSFQVFIDSTGNDDFQISLKKYLIANIPQFQANLFNQENSYHLKSDEEEELIQLADLVSNSLMMIYSESKRNANWEELFNTLESKLFQPLVFPYNSILNQEENEENFKVSKSIYSSVLETIERFREGNIDKVKSVIVNHLVYVSRIFPTRLIETYELKDEIKRALNLDVSLENIRIHIRDLRYKGVLIISKAGKSGYKIAVNEQDISSYFQHYLSYIIPMLEKANIADEAIKISMDSTNYNKIHKFIKALKEPDILEN</sequence>